<dbReference type="EMBL" id="BMXE01000003">
    <property type="protein sequence ID" value="GHB32171.1"/>
    <property type="molecule type" value="Genomic_DNA"/>
</dbReference>
<feature type="region of interest" description="Disordered" evidence="1">
    <location>
        <begin position="79"/>
        <end position="98"/>
    </location>
</feature>
<dbReference type="Proteomes" id="UP000637980">
    <property type="component" value="Unassembled WGS sequence"/>
</dbReference>
<feature type="chain" id="PRO_5045787385" description="C-type lectin domain-containing protein" evidence="2">
    <location>
        <begin position="32"/>
        <end position="568"/>
    </location>
</feature>
<evidence type="ECO:0000313" key="3">
    <source>
        <dbReference type="EMBL" id="GHB32171.1"/>
    </source>
</evidence>
<protein>
    <recommendedName>
        <fullName evidence="5">C-type lectin domain-containing protein</fullName>
    </recommendedName>
</protein>
<evidence type="ECO:0000256" key="1">
    <source>
        <dbReference type="SAM" id="MobiDB-lite"/>
    </source>
</evidence>
<evidence type="ECO:0008006" key="5">
    <source>
        <dbReference type="Google" id="ProtNLM"/>
    </source>
</evidence>
<sequence>MSKTFLWQLFTRTSAGTLAFIAPFLAATANATSIPPINALIPALVIESCLDKTSAALDSPEFIDCLTSTLTSEPEDDYVQRSGATHRPSTANHVANTPDRLDGTNVLICASQNASYTKCKVSNANRNYVQLLRQTSNALCKLNESWGVVPSYLWTDKGCAGIFYVGNKPYARKTVDTVSASSSSVQQQVKSASAAGVITPIPQLPEFTQDGWRKCALEFQVCELPYATTVRFGKPGAFYEKTAEDEVHCRTDVFGDPAPSSRKACYYKLKQDSTSPPAAPPVHVVTQDLPPLENSQIAPEDDLAFNTAEPLWNARRACAKLGSKVIASKNSLSELPQVYLGLGTFNSQQMNQKPVLARTGDKLAGRGVYQNQGLYVPFNFSCALNRRGNTAQHFVFHEQNSDLITQDLLPNPDTFSRERAPQNGYDGPYVWAAGLPVGDGEDQGAVLVHGVPETDDIDFYARCLAGSGDIEIMFQRPVPSLQQGDSLLISLAARRFTESFVGVGSALDPESGVPLPLLTLSNGSSLWVRMARDHELEVNLGGYATYNVSLKGSAKPVRQFIRACSGTR</sequence>
<dbReference type="Pfam" id="PF11218">
    <property type="entry name" value="DUF3011"/>
    <property type="match status" value="1"/>
</dbReference>
<gene>
    <name evidence="3" type="ORF">GCM10007094_21190</name>
</gene>
<dbReference type="InterPro" id="IPR021381">
    <property type="entry name" value="DUF3011"/>
</dbReference>
<feature type="signal peptide" evidence="2">
    <location>
        <begin position="1"/>
        <end position="31"/>
    </location>
</feature>
<keyword evidence="2" id="KW-0732">Signal</keyword>
<name>A0ABQ3EEH6_9HYPH</name>
<reference evidence="4" key="1">
    <citation type="journal article" date="2019" name="Int. J. Syst. Evol. Microbiol.">
        <title>The Global Catalogue of Microorganisms (GCM) 10K type strain sequencing project: providing services to taxonomists for standard genome sequencing and annotation.</title>
        <authorList>
            <consortium name="The Broad Institute Genomics Platform"/>
            <consortium name="The Broad Institute Genome Sequencing Center for Infectious Disease"/>
            <person name="Wu L."/>
            <person name="Ma J."/>
        </authorList>
    </citation>
    <scope>NUCLEOTIDE SEQUENCE [LARGE SCALE GENOMIC DNA]</scope>
    <source>
        <strain evidence="4">KCTC 12861</strain>
    </source>
</reference>
<keyword evidence="4" id="KW-1185">Reference proteome</keyword>
<evidence type="ECO:0000256" key="2">
    <source>
        <dbReference type="SAM" id="SignalP"/>
    </source>
</evidence>
<accession>A0ABQ3EEH6</accession>
<dbReference type="RefSeq" id="WP_209009025.1">
    <property type="nucleotide sequence ID" value="NZ_BMXE01000003.1"/>
</dbReference>
<organism evidence="3 4">
    <name type="scientific">Pseudovibrio japonicus</name>
    <dbReference type="NCBI Taxonomy" id="366534"/>
    <lineage>
        <taxon>Bacteria</taxon>
        <taxon>Pseudomonadati</taxon>
        <taxon>Pseudomonadota</taxon>
        <taxon>Alphaproteobacteria</taxon>
        <taxon>Hyphomicrobiales</taxon>
        <taxon>Stappiaceae</taxon>
        <taxon>Pseudovibrio</taxon>
    </lineage>
</organism>
<proteinExistence type="predicted"/>
<evidence type="ECO:0000313" key="4">
    <source>
        <dbReference type="Proteomes" id="UP000637980"/>
    </source>
</evidence>
<comment type="caution">
    <text evidence="3">The sequence shown here is derived from an EMBL/GenBank/DDBJ whole genome shotgun (WGS) entry which is preliminary data.</text>
</comment>